<reference evidence="2" key="1">
    <citation type="submission" date="2017-05" db="EMBL/GenBank/DDBJ databases">
        <title>Complete and WGS of Bordetella genogroups.</title>
        <authorList>
            <person name="Spilker T."/>
            <person name="Lipuma J."/>
        </authorList>
    </citation>
    <scope>NUCLEOTIDE SEQUENCE [LARGE SCALE GENOMIC DNA]</scope>
    <source>
        <strain evidence="2">AU16122</strain>
    </source>
</reference>
<dbReference type="Proteomes" id="UP000216020">
    <property type="component" value="Unassembled WGS sequence"/>
</dbReference>
<dbReference type="Pfam" id="PF10994">
    <property type="entry name" value="DUF2817"/>
    <property type="match status" value="1"/>
</dbReference>
<gene>
    <name evidence="1" type="ORF">CAL29_14345</name>
</gene>
<keyword evidence="2" id="KW-1185">Reference proteome</keyword>
<proteinExistence type="predicted"/>
<dbReference type="InterPro" id="IPR021259">
    <property type="entry name" value="DUF2817"/>
</dbReference>
<comment type="caution">
    <text evidence="1">The sequence shown here is derived from an EMBL/GenBank/DDBJ whole genome shotgun (WGS) entry which is preliminary data.</text>
</comment>
<organism evidence="1 2">
    <name type="scientific">Bordetella genomosp. 10</name>
    <dbReference type="NCBI Taxonomy" id="1416804"/>
    <lineage>
        <taxon>Bacteria</taxon>
        <taxon>Pseudomonadati</taxon>
        <taxon>Pseudomonadota</taxon>
        <taxon>Betaproteobacteria</taxon>
        <taxon>Burkholderiales</taxon>
        <taxon>Alcaligenaceae</taxon>
        <taxon>Bordetella</taxon>
    </lineage>
</organism>
<dbReference type="EMBL" id="NEVM01000002">
    <property type="protein sequence ID" value="OZI34667.1"/>
    <property type="molecule type" value="Genomic_DNA"/>
</dbReference>
<dbReference type="SUPFAM" id="SSF53187">
    <property type="entry name" value="Zn-dependent exopeptidases"/>
    <property type="match status" value="1"/>
</dbReference>
<dbReference type="RefSeq" id="WP_094853657.1">
    <property type="nucleotide sequence ID" value="NZ_NEVM01000002.1"/>
</dbReference>
<sequence>MSEYLDYWRCFGEDYASARHLFLEAATAAGADLTAYIHPDRKGPEGEALAVDVATLGPQDASRQLLILSGTHGLEGRAGSAMQVAWLLAGDGGRLPPDVRVVLVHALNPYGFAYASRTTENNVDLNRNFVDHGAPYPDNPGYAELHHALLPPVWSEAALAATEAATARYRQEHGPDALFDVTARGQYTHPDGVMYGGRGREWSNLTLERIVQTHLAGARQVGLIDWHTGIGDYGEPFFLCFNPDGSDLQAEAARWWGHERVVGQRPNGLARPDYQGLVFNGVRQFLDGRPMVGAVIEYGTAAGPARAASRLDQWLRFVAPGQPDPRRDAILKADVIDAMVPTSSLWRRAVIKHGLQITRQAVAGIASWRTDDTRVGTLTGES</sequence>
<protein>
    <submittedName>
        <fullName evidence="1">Deacylase</fullName>
    </submittedName>
</protein>
<dbReference type="Gene3D" id="3.40.630.10">
    <property type="entry name" value="Zn peptidases"/>
    <property type="match status" value="1"/>
</dbReference>
<dbReference type="OrthoDB" id="4014363at2"/>
<dbReference type="AlphaFoldDB" id="A0A261SCE9"/>
<evidence type="ECO:0000313" key="2">
    <source>
        <dbReference type="Proteomes" id="UP000216020"/>
    </source>
</evidence>
<name>A0A261SCE9_9BORD</name>
<dbReference type="CDD" id="cd06233">
    <property type="entry name" value="M14-like"/>
    <property type="match status" value="1"/>
</dbReference>
<evidence type="ECO:0000313" key="1">
    <source>
        <dbReference type="EMBL" id="OZI34667.1"/>
    </source>
</evidence>
<accession>A0A261SCE9</accession>